<feature type="region of interest" description="Disordered" evidence="1">
    <location>
        <begin position="158"/>
        <end position="178"/>
    </location>
</feature>
<name>A0ABX5XYI2_9BACT</name>
<keyword evidence="2" id="KW-0472">Membrane</keyword>
<evidence type="ECO:0000256" key="1">
    <source>
        <dbReference type="SAM" id="MobiDB-lite"/>
    </source>
</evidence>
<feature type="transmembrane region" description="Helical" evidence="2">
    <location>
        <begin position="34"/>
        <end position="58"/>
    </location>
</feature>
<keyword evidence="2" id="KW-1133">Transmembrane helix</keyword>
<evidence type="ECO:0000313" key="4">
    <source>
        <dbReference type="Proteomes" id="UP000318081"/>
    </source>
</evidence>
<protein>
    <submittedName>
        <fullName evidence="3">Uncharacterized protein</fullName>
    </submittedName>
</protein>
<evidence type="ECO:0000256" key="2">
    <source>
        <dbReference type="SAM" id="Phobius"/>
    </source>
</evidence>
<dbReference type="EMBL" id="CP036432">
    <property type="protein sequence ID" value="QDV86495.1"/>
    <property type="molecule type" value="Genomic_DNA"/>
</dbReference>
<keyword evidence="2" id="KW-0812">Transmembrane</keyword>
<reference evidence="3 4" key="1">
    <citation type="submission" date="2019-02" db="EMBL/GenBank/DDBJ databases">
        <title>Deep-cultivation of Planctomycetes and their phenomic and genomic characterization uncovers novel biology.</title>
        <authorList>
            <person name="Wiegand S."/>
            <person name="Jogler M."/>
            <person name="Boedeker C."/>
            <person name="Pinto D."/>
            <person name="Vollmers J."/>
            <person name="Rivas-Marin E."/>
            <person name="Kohn T."/>
            <person name="Peeters S.H."/>
            <person name="Heuer A."/>
            <person name="Rast P."/>
            <person name="Oberbeckmann S."/>
            <person name="Bunk B."/>
            <person name="Jeske O."/>
            <person name="Meyerdierks A."/>
            <person name="Storesund J.E."/>
            <person name="Kallscheuer N."/>
            <person name="Luecker S."/>
            <person name="Lage O.M."/>
            <person name="Pohl T."/>
            <person name="Merkel B.J."/>
            <person name="Hornburger P."/>
            <person name="Mueller R.-W."/>
            <person name="Bruemmer F."/>
            <person name="Labrenz M."/>
            <person name="Spormann A.M."/>
            <person name="Op den Camp H."/>
            <person name="Overmann J."/>
            <person name="Amann R."/>
            <person name="Jetten M.S.M."/>
            <person name="Mascher T."/>
            <person name="Medema M.H."/>
            <person name="Devos D.P."/>
            <person name="Kaster A.-K."/>
            <person name="Ovreas L."/>
            <person name="Rohde M."/>
            <person name="Galperin M.Y."/>
            <person name="Jogler C."/>
        </authorList>
    </citation>
    <scope>NUCLEOTIDE SEQUENCE [LARGE SCALE GENOMIC DNA]</scope>
    <source>
        <strain evidence="3 4">TBK1r</strain>
    </source>
</reference>
<dbReference type="Proteomes" id="UP000318081">
    <property type="component" value="Chromosome"/>
</dbReference>
<sequence length="243" mass="25789">MGYAASLSAHIDQPDAFSFLITSRGTQMIQEIKTAALAAMVCLVGFTSVIGLTSVAAAEVSTTSLRQQTRTQLRLEANATAGQANDDAVAALCDLYVVLRSDPRYATSEMLQGDAAKVRRRLLTIARRKEIQLGRKEIPRPAGLSQQVDAAIESAINTASNDSAESTSRATETGSAVGASGGGAVGGAGWQLVELIERIVAPDFWESRGGVGSIHYFAMRRVLVVRATSDVHQQVKDLLTALR</sequence>
<organism evidence="3 4">
    <name type="scientific">Stieleria magnilauensis</name>
    <dbReference type="NCBI Taxonomy" id="2527963"/>
    <lineage>
        <taxon>Bacteria</taxon>
        <taxon>Pseudomonadati</taxon>
        <taxon>Planctomycetota</taxon>
        <taxon>Planctomycetia</taxon>
        <taxon>Pirellulales</taxon>
        <taxon>Pirellulaceae</taxon>
        <taxon>Stieleria</taxon>
    </lineage>
</organism>
<gene>
    <name evidence="3" type="ORF">TBK1r_55140</name>
</gene>
<proteinExistence type="predicted"/>
<accession>A0ABX5XYI2</accession>
<keyword evidence="4" id="KW-1185">Reference proteome</keyword>
<feature type="compositionally biased region" description="Polar residues" evidence="1">
    <location>
        <begin position="158"/>
        <end position="173"/>
    </location>
</feature>
<evidence type="ECO:0000313" key="3">
    <source>
        <dbReference type="EMBL" id="QDV86495.1"/>
    </source>
</evidence>